<dbReference type="GO" id="GO:0004523">
    <property type="term" value="F:RNA-DNA hybrid ribonuclease activity"/>
    <property type="evidence" value="ECO:0007669"/>
    <property type="project" value="InterPro"/>
</dbReference>
<gene>
    <name evidence="2" type="ORF">CIPAW_09G164700</name>
</gene>
<dbReference type="AlphaFoldDB" id="A0A8T1PEW2"/>
<dbReference type="Pfam" id="PF00075">
    <property type="entry name" value="RNase_H"/>
    <property type="match status" value="1"/>
</dbReference>
<name>A0A8T1PEW2_CARIL</name>
<dbReference type="PANTHER" id="PTHR48475:SF1">
    <property type="entry name" value="RNASE H TYPE-1 DOMAIN-CONTAINING PROTEIN"/>
    <property type="match status" value="1"/>
</dbReference>
<dbReference type="GO" id="GO:0003676">
    <property type="term" value="F:nucleic acid binding"/>
    <property type="evidence" value="ECO:0007669"/>
    <property type="project" value="InterPro"/>
</dbReference>
<dbReference type="Proteomes" id="UP000811609">
    <property type="component" value="Chromosome 9"/>
</dbReference>
<proteinExistence type="predicted"/>
<evidence type="ECO:0000313" key="2">
    <source>
        <dbReference type="EMBL" id="KAG6642779.1"/>
    </source>
</evidence>
<comment type="caution">
    <text evidence="2">The sequence shown here is derived from an EMBL/GenBank/DDBJ whole genome shotgun (WGS) entry which is preliminary data.</text>
</comment>
<keyword evidence="3" id="KW-1185">Reference proteome</keyword>
<evidence type="ECO:0000313" key="3">
    <source>
        <dbReference type="Proteomes" id="UP000811609"/>
    </source>
</evidence>
<accession>A0A8T1PEW2</accession>
<protein>
    <recommendedName>
        <fullName evidence="1">RNase H type-1 domain-containing protein</fullName>
    </recommendedName>
</protein>
<organism evidence="2 3">
    <name type="scientific">Carya illinoinensis</name>
    <name type="common">Pecan</name>
    <dbReference type="NCBI Taxonomy" id="32201"/>
    <lineage>
        <taxon>Eukaryota</taxon>
        <taxon>Viridiplantae</taxon>
        <taxon>Streptophyta</taxon>
        <taxon>Embryophyta</taxon>
        <taxon>Tracheophyta</taxon>
        <taxon>Spermatophyta</taxon>
        <taxon>Magnoliopsida</taxon>
        <taxon>eudicotyledons</taxon>
        <taxon>Gunneridae</taxon>
        <taxon>Pentapetalae</taxon>
        <taxon>rosids</taxon>
        <taxon>fabids</taxon>
        <taxon>Fagales</taxon>
        <taxon>Juglandaceae</taxon>
        <taxon>Carya</taxon>
    </lineage>
</organism>
<dbReference type="EMBL" id="CM031817">
    <property type="protein sequence ID" value="KAG6642779.1"/>
    <property type="molecule type" value="Genomic_DNA"/>
</dbReference>
<reference evidence="2" key="1">
    <citation type="submission" date="2020-12" db="EMBL/GenBank/DDBJ databases">
        <title>WGS assembly of Carya illinoinensis cv. Pawnee.</title>
        <authorList>
            <person name="Platts A."/>
            <person name="Shu S."/>
            <person name="Wright S."/>
            <person name="Barry K."/>
            <person name="Edger P."/>
            <person name="Pires J.C."/>
            <person name="Schmutz J."/>
        </authorList>
    </citation>
    <scope>NUCLEOTIDE SEQUENCE</scope>
    <source>
        <tissue evidence="2">Leaf</tissue>
    </source>
</reference>
<dbReference type="PANTHER" id="PTHR48475">
    <property type="entry name" value="RIBONUCLEASE H"/>
    <property type="match status" value="1"/>
</dbReference>
<feature type="domain" description="RNase H type-1" evidence="1">
    <location>
        <begin position="3"/>
        <end position="73"/>
    </location>
</feature>
<evidence type="ECO:0000259" key="1">
    <source>
        <dbReference type="Pfam" id="PF00075"/>
    </source>
</evidence>
<sequence length="84" mass="9375">MKPLQVFVDGSSCQARGGVRVHIIMDKGEEHDYAVKLAFKATNNKEEYEALFFNLTIAKSLGVKKVEILADSRCEGSSQRRARS</sequence>
<dbReference type="InterPro" id="IPR002156">
    <property type="entry name" value="RNaseH_domain"/>
</dbReference>